<dbReference type="CDD" id="cd22316">
    <property type="entry name" value="BspD6I-like"/>
    <property type="match status" value="1"/>
</dbReference>
<dbReference type="EMBL" id="AF355461">
    <property type="protein sequence ID" value="AAK27215.1"/>
    <property type="molecule type" value="Genomic_DNA"/>
</dbReference>
<name>Q9AF96_PAULE</name>
<dbReference type="Pfam" id="PF09491">
    <property type="entry name" value="RE_AlwI"/>
    <property type="match status" value="1"/>
</dbReference>
<reference evidence="1" key="1">
    <citation type="journal article" date="2001" name="Nucleic Acids Res.">
        <title>The nicking endonuclease N.BstNBI is closely related to type IIs restriction endonucleases MlyI and PleI.</title>
        <authorList>
            <person name="Higgins L.S."/>
            <person name="Besnier C."/>
            <person name="Kong H."/>
        </authorList>
    </citation>
    <scope>NUCLEOTIDE SEQUENCE</scope>
</reference>
<accession>Q9AF96</accession>
<proteinExistence type="predicted"/>
<gene>
    <name evidence="1" type="primary">pleIR</name>
</gene>
<organism evidence="1">
    <name type="scientific">Paucimonas lemoignei</name>
    <name type="common">Pseudomonas lemoignei</name>
    <dbReference type="NCBI Taxonomy" id="29443"/>
    <lineage>
        <taxon>Bacteria</taxon>
        <taxon>Pseudomonadati</taxon>
        <taxon>Pseudomonadota</taxon>
        <taxon>Betaproteobacteria</taxon>
        <taxon>Burkholderiales</taxon>
        <taxon>Burkholderiaceae</taxon>
        <taxon>Paucimonas</taxon>
    </lineage>
</organism>
<sequence length="555" mass="64206">MAKPIDSKVLFITTSPRTPEKMVPEIELLDKNFNGDVWNKDTQTAFMKILKEESFFDGEGKNDPAFSARDRINRAPKSLGFVILTPKLSLTDAGVELIKAKRKDDIFLRQMLKFQLPSPYHKLSDKAALFYVKPYLEIFRLVRHFGSLTFDELMIFGLQIIDFRIFNQIVDKIEDFRVGKIENKGRYKTYKKERFEEELGKIYKDELFGLTEASAKTLITKKGNNMRDYADACVRYLRATGMVNVSYQGKSLSIVQEKKEEVDFFLKNTEREPCFINDEASYVSYLGNPNYPKLFVDDVDRIKKKLRFDFKKTNKVNALTLPELKEELENEILSRKENILKSQISDIKNFKLYEDIQEVFEKIENDRTLSDAPLMLEWNTWRAMTMLDGGEIKANLKFDDFGSPMSTAIGNMPDIVCEYDDFQLSVEVTMASGQKQYEMEGEPVSRHLGKLKKSSEKPVYCLFIAPKINPSSVAHFFMSHKVDIEYYGGKSLIIPLELSVFRKMIEDTFKASYIPKSDNVHKLFKNFASIADEAGNEKVWYEGVKRTAMNWLSLS</sequence>
<keyword evidence="1" id="KW-0540">Nuclease</keyword>
<dbReference type="GO" id="GO:0004519">
    <property type="term" value="F:endonuclease activity"/>
    <property type="evidence" value="ECO:0007669"/>
    <property type="project" value="UniProtKB-KW"/>
</dbReference>
<keyword evidence="1" id="KW-0255">Endonuclease</keyword>
<dbReference type="Gene3D" id="3.40.91.50">
    <property type="match status" value="1"/>
</dbReference>
<dbReference type="InterPro" id="IPR018573">
    <property type="entry name" value="Restrct_endonuc_II_AlwI"/>
</dbReference>
<protein>
    <submittedName>
        <fullName evidence="1">Restriction endonuclease R.PleI</fullName>
    </submittedName>
</protein>
<dbReference type="AlphaFoldDB" id="Q9AF96"/>
<evidence type="ECO:0000313" key="1">
    <source>
        <dbReference type="EMBL" id="AAK27215.1"/>
    </source>
</evidence>
<keyword evidence="1" id="KW-0378">Hydrolase</keyword>